<dbReference type="AlphaFoldDB" id="A0A7X6HCN5"/>
<proteinExistence type="predicted"/>
<gene>
    <name evidence="2" type="ORF">HGG74_09090</name>
</gene>
<evidence type="ECO:0000256" key="1">
    <source>
        <dbReference type="SAM" id="Phobius"/>
    </source>
</evidence>
<dbReference type="EMBL" id="JAAZSQ010000007">
    <property type="protein sequence ID" value="NKX54688.1"/>
    <property type="molecule type" value="Genomic_DNA"/>
</dbReference>
<organism evidence="2 3">
    <name type="scientific">Arthrobacter mobilis</name>
    <dbReference type="NCBI Taxonomy" id="2724944"/>
    <lineage>
        <taxon>Bacteria</taxon>
        <taxon>Bacillati</taxon>
        <taxon>Actinomycetota</taxon>
        <taxon>Actinomycetes</taxon>
        <taxon>Micrococcales</taxon>
        <taxon>Micrococcaceae</taxon>
        <taxon>Arthrobacter</taxon>
    </lineage>
</organism>
<sequence length="111" mass="12233">MEIYSWFAGAAAFTIMVAMTLTSLPAVIYFKKNPARTMSQWKTFSAPLLAFLALSVMVVLGIINFPSLIGVSQLLANIMLLSSLFIFVAGVITAGMLRRKNPDVYQRIGRQ</sequence>
<name>A0A7X6HCN5_9MICC</name>
<feature type="transmembrane region" description="Helical" evidence="1">
    <location>
        <begin position="48"/>
        <end position="69"/>
    </location>
</feature>
<keyword evidence="1" id="KW-0472">Membrane</keyword>
<comment type="caution">
    <text evidence="2">The sequence shown here is derived from an EMBL/GenBank/DDBJ whole genome shotgun (WGS) entry which is preliminary data.</text>
</comment>
<reference evidence="2 3" key="1">
    <citation type="submission" date="2020-04" db="EMBL/GenBank/DDBJ databases">
        <title>Arthrobacter sp. nov.</title>
        <authorList>
            <person name="Liu S."/>
        </authorList>
    </citation>
    <scope>NUCLEOTIDE SEQUENCE [LARGE SCALE GENOMIC DNA]</scope>
    <source>
        <strain evidence="2 3">E918</strain>
    </source>
</reference>
<feature type="transmembrane region" description="Helical" evidence="1">
    <location>
        <begin position="75"/>
        <end position="97"/>
    </location>
</feature>
<feature type="transmembrane region" description="Helical" evidence="1">
    <location>
        <begin position="6"/>
        <end position="28"/>
    </location>
</feature>
<keyword evidence="1" id="KW-0812">Transmembrane</keyword>
<evidence type="ECO:0000313" key="2">
    <source>
        <dbReference type="EMBL" id="NKX54688.1"/>
    </source>
</evidence>
<accession>A0A7X6HCN5</accession>
<keyword evidence="1" id="KW-1133">Transmembrane helix</keyword>
<dbReference type="Proteomes" id="UP000544090">
    <property type="component" value="Unassembled WGS sequence"/>
</dbReference>
<dbReference type="RefSeq" id="WP_168486037.1">
    <property type="nucleotide sequence ID" value="NZ_JAAZSQ010000007.1"/>
</dbReference>
<keyword evidence="3" id="KW-1185">Reference proteome</keyword>
<protein>
    <submittedName>
        <fullName evidence="2">Uncharacterized protein</fullName>
    </submittedName>
</protein>
<evidence type="ECO:0000313" key="3">
    <source>
        <dbReference type="Proteomes" id="UP000544090"/>
    </source>
</evidence>